<evidence type="ECO:0000313" key="1">
    <source>
        <dbReference type="EMBL" id="QHT39286.1"/>
    </source>
</evidence>
<reference evidence="1" key="1">
    <citation type="journal article" date="2020" name="Nature">
        <title>Giant virus diversity and host interactions through global metagenomics.</title>
        <authorList>
            <person name="Schulz F."/>
            <person name="Roux S."/>
            <person name="Paez-Espino D."/>
            <person name="Jungbluth S."/>
            <person name="Walsh D.A."/>
            <person name="Denef V.J."/>
            <person name="McMahon K.D."/>
            <person name="Konstantinidis K.T."/>
            <person name="Eloe-Fadrosh E.A."/>
            <person name="Kyrpides N.C."/>
            <person name="Woyke T."/>
        </authorList>
    </citation>
    <scope>NUCLEOTIDE SEQUENCE</scope>
    <source>
        <strain evidence="1">GVMAG-S-ERX556126-94</strain>
    </source>
</reference>
<sequence length="149" mass="17877">MNSDTIYKEGNHDDFITYLFSNSPKEKGEVKLELPLNEPGKNLYLHEFEQLLMIFVDGLKYFYGENGKVDINSLKEEDIKKVNEYFISMNYEVILEVFPTLHDYRFKHPNYFKDQKYINEETMLDDFYYEIYGHNNCAFRISFTNLSLN</sequence>
<dbReference type="EMBL" id="MN738840">
    <property type="protein sequence ID" value="QHT39286.1"/>
    <property type="molecule type" value="Genomic_DNA"/>
</dbReference>
<protein>
    <submittedName>
        <fullName evidence="1">Uncharacterized protein</fullName>
    </submittedName>
</protein>
<accession>A0A6C0FBQ1</accession>
<dbReference type="AlphaFoldDB" id="A0A6C0FBQ1"/>
<proteinExistence type="predicted"/>
<organism evidence="1">
    <name type="scientific">viral metagenome</name>
    <dbReference type="NCBI Taxonomy" id="1070528"/>
    <lineage>
        <taxon>unclassified sequences</taxon>
        <taxon>metagenomes</taxon>
        <taxon>organismal metagenomes</taxon>
    </lineage>
</organism>
<name>A0A6C0FBQ1_9ZZZZ</name>